<dbReference type="HOGENOM" id="CLU_040907_0_0_6"/>
<keyword evidence="1" id="KW-0029">Amino-acid transport</keyword>
<dbReference type="RefSeq" id="WP_013346083.1">
    <property type="nucleotide sequence ID" value="NC_014541.1"/>
</dbReference>
<accession>E1SPG0</accession>
<dbReference type="GO" id="GO:0015501">
    <property type="term" value="F:glutamate:sodium symporter activity"/>
    <property type="evidence" value="ECO:0007669"/>
    <property type="project" value="UniProtKB-UniRule"/>
</dbReference>
<dbReference type="GO" id="GO:0005886">
    <property type="term" value="C:plasma membrane"/>
    <property type="evidence" value="ECO:0007669"/>
    <property type="project" value="UniProtKB-SubCell"/>
</dbReference>
<reference evidence="3 4" key="1">
    <citation type="journal article" date="2010" name="Stand. Genomic Sci.">
        <title>Complete genome sequence of Ferrimonas balearica type strain (PAT).</title>
        <authorList>
            <person name="Nolan M."/>
            <person name="Sikorski J."/>
            <person name="Davenport K."/>
            <person name="Lucas S."/>
            <person name="Glavina Del Rio T."/>
            <person name="Tice H."/>
            <person name="Cheng J."/>
            <person name="Goodwin L."/>
            <person name="Pitluck S."/>
            <person name="Liolios K."/>
            <person name="Ivanova N."/>
            <person name="Mavromatis K."/>
            <person name="Ovchinnikova G."/>
            <person name="Pati A."/>
            <person name="Chen A."/>
            <person name="Palaniappan K."/>
            <person name="Land M."/>
            <person name="Hauser L."/>
            <person name="Chang Y."/>
            <person name="Jeffries C."/>
            <person name="Tapia R."/>
            <person name="Brettin T."/>
            <person name="Detter J."/>
            <person name="Han C."/>
            <person name="Yasawong M."/>
            <person name="Rohde M."/>
            <person name="Tindall B."/>
            <person name="Goker M."/>
            <person name="Woyke T."/>
            <person name="Bristow J."/>
            <person name="Eisen J."/>
            <person name="Markowitz V."/>
            <person name="Hugenholtz P."/>
            <person name="Kyrpides N."/>
            <person name="Klenk H."/>
            <person name="Lapidus A."/>
        </authorList>
    </citation>
    <scope>NUCLEOTIDE SEQUENCE [LARGE SCALE GENOMIC DNA]</scope>
    <source>
        <strain evidence="4">DSM 9799 / CCM 4581 / KCTC 23876 / PAT</strain>
    </source>
</reference>
<keyword evidence="1" id="KW-0739">Sodium transport</keyword>
<feature type="transmembrane region" description="Helical" evidence="1">
    <location>
        <begin position="336"/>
        <end position="353"/>
    </location>
</feature>
<protein>
    <recommendedName>
        <fullName evidence="1 2">Sodium/glutamate symporter</fullName>
    </recommendedName>
</protein>
<feature type="transmembrane region" description="Helical" evidence="1">
    <location>
        <begin position="243"/>
        <end position="262"/>
    </location>
</feature>
<dbReference type="EMBL" id="CP002209">
    <property type="protein sequence ID" value="ADN76777.1"/>
    <property type="molecule type" value="Genomic_DNA"/>
</dbReference>
<evidence type="ECO:0000256" key="2">
    <source>
        <dbReference type="NCBIfam" id="TIGR00210"/>
    </source>
</evidence>
<keyword evidence="1" id="KW-0915">Sodium</keyword>
<feature type="transmembrane region" description="Helical" evidence="1">
    <location>
        <begin position="159"/>
        <end position="179"/>
    </location>
</feature>
<keyword evidence="1" id="KW-0472">Membrane</keyword>
<organism evidence="3 4">
    <name type="scientific">Ferrimonas balearica (strain DSM 9799 / CCM 4581 / KCTC 23876 / PAT)</name>
    <dbReference type="NCBI Taxonomy" id="550540"/>
    <lineage>
        <taxon>Bacteria</taxon>
        <taxon>Pseudomonadati</taxon>
        <taxon>Pseudomonadota</taxon>
        <taxon>Gammaproteobacteria</taxon>
        <taxon>Alteromonadales</taxon>
        <taxon>Ferrimonadaceae</taxon>
        <taxon>Ferrimonas</taxon>
    </lineage>
</organism>
<evidence type="ECO:0000313" key="3">
    <source>
        <dbReference type="EMBL" id="ADN76777.1"/>
    </source>
</evidence>
<name>E1SPG0_FERBD</name>
<keyword evidence="1" id="KW-1133">Transmembrane helix</keyword>
<dbReference type="InterPro" id="IPR004445">
    <property type="entry name" value="GltS"/>
</dbReference>
<keyword evidence="1" id="KW-0813">Transport</keyword>
<dbReference type="PANTHER" id="PTHR36178:SF1">
    <property type="entry name" value="SODIUM_GLUTAMATE SYMPORTER"/>
    <property type="match status" value="1"/>
</dbReference>
<dbReference type="Pfam" id="PF03616">
    <property type="entry name" value="Glt_symporter"/>
    <property type="match status" value="1"/>
</dbReference>
<evidence type="ECO:0000313" key="4">
    <source>
        <dbReference type="Proteomes" id="UP000006683"/>
    </source>
</evidence>
<dbReference type="HAMAP" id="MF_02062">
    <property type="entry name" value="GltS"/>
    <property type="match status" value="1"/>
</dbReference>
<keyword evidence="1" id="KW-0769">Symport</keyword>
<evidence type="ECO:0000256" key="1">
    <source>
        <dbReference type="HAMAP-Rule" id="MF_02062"/>
    </source>
</evidence>
<feature type="transmembrane region" description="Helical" evidence="1">
    <location>
        <begin position="39"/>
        <end position="57"/>
    </location>
</feature>
<dbReference type="KEGG" id="fbl:Fbal_2575"/>
<comment type="subcellular location">
    <subcellularLocation>
        <location evidence="1">Cell inner membrane</location>
        <topology evidence="1">Multi-pass membrane protein</topology>
    </subcellularLocation>
</comment>
<dbReference type="eggNOG" id="COG0786">
    <property type="taxonomic scope" value="Bacteria"/>
</dbReference>
<dbReference type="GeneID" id="67182803"/>
<dbReference type="NCBIfam" id="TIGR00210">
    <property type="entry name" value="gltS"/>
    <property type="match status" value="1"/>
</dbReference>
<keyword evidence="4" id="KW-1185">Reference proteome</keyword>
<feature type="transmembrane region" description="Helical" evidence="1">
    <location>
        <begin position="213"/>
        <end position="231"/>
    </location>
</feature>
<dbReference type="GO" id="GO:0015813">
    <property type="term" value="P:L-glutamate transmembrane transport"/>
    <property type="evidence" value="ECO:0007669"/>
    <property type="project" value="UniProtKB-UniRule"/>
</dbReference>
<dbReference type="AlphaFoldDB" id="E1SPG0"/>
<feature type="transmembrane region" description="Helical" evidence="1">
    <location>
        <begin position="302"/>
        <end position="324"/>
    </location>
</feature>
<feature type="transmembrane region" description="Helical" evidence="1">
    <location>
        <begin position="274"/>
        <end position="296"/>
    </location>
</feature>
<keyword evidence="1" id="KW-0997">Cell inner membrane</keyword>
<feature type="transmembrane region" description="Helical" evidence="1">
    <location>
        <begin position="365"/>
        <end position="389"/>
    </location>
</feature>
<gene>
    <name evidence="1" type="primary">gltS</name>
    <name evidence="3" type="ordered locus">Fbal_2575</name>
</gene>
<feature type="transmembrane region" description="Helical" evidence="1">
    <location>
        <begin position="93"/>
        <end position="114"/>
    </location>
</feature>
<proteinExistence type="inferred from homology"/>
<comment type="function">
    <text evidence="1">Catalyzes the sodium-dependent transport of glutamate.</text>
</comment>
<dbReference type="OrthoDB" id="4921038at2"/>
<dbReference type="STRING" id="550540.Fbal_2575"/>
<dbReference type="PANTHER" id="PTHR36178">
    <property type="entry name" value="SLR0625 PROTEIN"/>
    <property type="match status" value="1"/>
</dbReference>
<dbReference type="Proteomes" id="UP000006683">
    <property type="component" value="Chromosome"/>
</dbReference>
<sequence length="398" mass="42449">MVLSLKETVLAAILVLLIGRGLTHLFGVLRRYNIPQPVSGGLFASLMALLAYELWGLELQFDMSLRDALLLAFFTTIGLSARLDALTRGGRPLMVLMLFCVGGVILQNLVGLSMAHVTGLEPAEGLLLGSVSLFGGHGTSVAWASVFEQRFGIDNALEIGIGSATLGLIMGGIVGGPMAQRLIERHGLKSAEPVLDTHPTSEKPRRRVSSQEMFVVLMYVSAGMILGGLLSDWAETQGVNIPEFLACMLVGMLMTNTLPRLLPRLESPSEGQALPLLSEVSLGLFLSMSLMGMQLWTLIDLALPMILAVAAQVMAMTLMVRFALFPMLGRSYDSAVLCAGYMGMGLGALPNAMANMNALVGRYGAAPLAFMILPLANAFFVDLANALVLQLTVNSLQP</sequence>
<comment type="similarity">
    <text evidence="1">Belongs to the glutamate:Na(+) symporter (ESS) (TC 2.A.27) family.</text>
</comment>
<keyword evidence="1" id="KW-0812">Transmembrane</keyword>
<keyword evidence="1" id="KW-0406">Ion transport</keyword>
<keyword evidence="1" id="KW-1003">Cell membrane</keyword>
<feature type="transmembrane region" description="Helical" evidence="1">
    <location>
        <begin position="126"/>
        <end position="147"/>
    </location>
</feature>